<keyword evidence="3" id="KW-0614">Plasmid</keyword>
<evidence type="ECO:0000256" key="1">
    <source>
        <dbReference type="ARBA" id="ARBA00023125"/>
    </source>
</evidence>
<dbReference type="NCBIfam" id="TIGR02607">
    <property type="entry name" value="antidote_HigA"/>
    <property type="match status" value="1"/>
</dbReference>
<proteinExistence type="predicted"/>
<dbReference type="PANTHER" id="PTHR36924:SF1">
    <property type="entry name" value="ANTITOXIN HIGA-1"/>
    <property type="match status" value="1"/>
</dbReference>
<dbReference type="EMBL" id="AY422215">
    <property type="protein sequence ID" value="AAQ97945.1"/>
    <property type="molecule type" value="Genomic_DNA"/>
</dbReference>
<feature type="domain" description="HTH cro/C1-type" evidence="2">
    <location>
        <begin position="24"/>
        <end position="70"/>
    </location>
</feature>
<reference evidence="3" key="1">
    <citation type="submission" date="2003-09" db="EMBL/GenBank/DDBJ databases">
        <title>Plasmid diversity in Erwinia amylovora: sequence determination of pEU30 (30,314 bp) and pEL60 (60,145 bp) and analysis of variation in plasmid pEA29.</title>
        <authorList>
            <person name="Foster G.C."/>
            <person name="McGhee G.C."/>
            <person name="Jones A.L."/>
            <person name="Sundin G.W."/>
        </authorList>
    </citation>
    <scope>NUCLEOTIDE SEQUENCE</scope>
    <source>
        <strain evidence="3">UTRJ2</strain>
        <plasmid evidence="3">pEU30</plasmid>
    </source>
</reference>
<dbReference type="SMART" id="SM00530">
    <property type="entry name" value="HTH_XRE"/>
    <property type="match status" value="1"/>
</dbReference>
<name>Q6TFS5_ERWAM</name>
<evidence type="ECO:0000313" key="3">
    <source>
        <dbReference type="EMBL" id="AAQ97945.1"/>
    </source>
</evidence>
<evidence type="ECO:0000259" key="2">
    <source>
        <dbReference type="PROSITE" id="PS50943"/>
    </source>
</evidence>
<dbReference type="PANTHER" id="PTHR36924">
    <property type="entry name" value="ANTITOXIN HIGA-1"/>
    <property type="match status" value="1"/>
</dbReference>
<protein>
    <submittedName>
        <fullName evidence="3">ORF3</fullName>
    </submittedName>
</protein>
<dbReference type="RefSeq" id="WP_011154487.1">
    <property type="nucleotide sequence ID" value="NC_005247.1"/>
</dbReference>
<keyword evidence="1" id="KW-0238">DNA-binding</keyword>
<dbReference type="InterPro" id="IPR013430">
    <property type="entry name" value="Toxin_antidote_HigA"/>
</dbReference>
<organism evidence="3">
    <name type="scientific">Erwinia amylovora</name>
    <name type="common">Fire blight bacteria</name>
    <dbReference type="NCBI Taxonomy" id="552"/>
    <lineage>
        <taxon>Bacteria</taxon>
        <taxon>Pseudomonadati</taxon>
        <taxon>Pseudomonadota</taxon>
        <taxon>Gammaproteobacteria</taxon>
        <taxon>Enterobacterales</taxon>
        <taxon>Erwiniaceae</taxon>
        <taxon>Erwinia</taxon>
    </lineage>
</organism>
<dbReference type="Gene3D" id="1.10.260.40">
    <property type="entry name" value="lambda repressor-like DNA-binding domains"/>
    <property type="match status" value="1"/>
</dbReference>
<dbReference type="GO" id="GO:0003677">
    <property type="term" value="F:DNA binding"/>
    <property type="evidence" value="ECO:0007669"/>
    <property type="project" value="UniProtKB-KW"/>
</dbReference>
<accession>Q6TFS5</accession>
<dbReference type="SUPFAM" id="SSF47413">
    <property type="entry name" value="lambda repressor-like DNA-binding domains"/>
    <property type="match status" value="1"/>
</dbReference>
<dbReference type="InterPro" id="IPR001387">
    <property type="entry name" value="Cro/C1-type_HTH"/>
</dbReference>
<sequence length="103" mass="11610">MDTRAAEPTTVGEMLSEEFLKPMGITQEQLGQVMGLSRKVVSQIVNNSRRISVTEAATLAALFETDEDFWINTQAAHDRWESRQILASSIMLPINERLLTINF</sequence>
<dbReference type="GeneID" id="97918271"/>
<dbReference type="AlphaFoldDB" id="Q6TFS5"/>
<dbReference type="CDD" id="cd00093">
    <property type="entry name" value="HTH_XRE"/>
    <property type="match status" value="1"/>
</dbReference>
<dbReference type="PROSITE" id="PS50943">
    <property type="entry name" value="HTH_CROC1"/>
    <property type="match status" value="1"/>
</dbReference>
<gene>
    <name evidence="3" type="primary">orf3</name>
</gene>
<dbReference type="Pfam" id="PF01381">
    <property type="entry name" value="HTH_3"/>
    <property type="match status" value="1"/>
</dbReference>
<geneLocation type="plasmid" evidence="3">
    <name>pEU30</name>
</geneLocation>
<dbReference type="InterPro" id="IPR010982">
    <property type="entry name" value="Lambda_DNA-bd_dom_sf"/>
</dbReference>